<name>A0A059CWM7_EUCGR</name>
<dbReference type="AlphaFoldDB" id="A0A059CWM7"/>
<dbReference type="Gramene" id="KCW82566">
    <property type="protein sequence ID" value="KCW82566"/>
    <property type="gene ID" value="EUGRSUZ_C03965"/>
</dbReference>
<accession>A0A059CWM7</accession>
<reference evidence="1" key="1">
    <citation type="submission" date="2013-07" db="EMBL/GenBank/DDBJ databases">
        <title>The genome of Eucalyptus grandis.</title>
        <authorList>
            <person name="Schmutz J."/>
            <person name="Hayes R."/>
            <person name="Myburg A."/>
            <person name="Tuskan G."/>
            <person name="Grattapaglia D."/>
            <person name="Rokhsar D.S."/>
        </authorList>
    </citation>
    <scope>NUCLEOTIDE SEQUENCE</scope>
    <source>
        <tissue evidence="1">Leaf extractions</tissue>
    </source>
</reference>
<evidence type="ECO:0000313" key="1">
    <source>
        <dbReference type="EMBL" id="KCW82566.1"/>
    </source>
</evidence>
<dbReference type="InParanoid" id="A0A059CWM7"/>
<sequence length="139" mass="15132">MRLALFCTNNREAPGSEAFATSNFFLQELSQLFALSLSLSLSRKCSSCSAHLLLHLSTYAAQKSNRTEVTFALIHAMIIEPTLPLPLPLSHRLGLSVVGLCFSANSLTASTTSSCIQQQWLQSSRWGISQAARFEIPGS</sequence>
<gene>
    <name evidence="1" type="ORF">EUGRSUZ_C03965</name>
</gene>
<proteinExistence type="predicted"/>
<protein>
    <submittedName>
        <fullName evidence="1">Uncharacterized protein</fullName>
    </submittedName>
</protein>
<dbReference type="EMBL" id="KK198755">
    <property type="protein sequence ID" value="KCW82566.1"/>
    <property type="molecule type" value="Genomic_DNA"/>
</dbReference>
<organism evidence="1">
    <name type="scientific">Eucalyptus grandis</name>
    <name type="common">Flooded gum</name>
    <dbReference type="NCBI Taxonomy" id="71139"/>
    <lineage>
        <taxon>Eukaryota</taxon>
        <taxon>Viridiplantae</taxon>
        <taxon>Streptophyta</taxon>
        <taxon>Embryophyta</taxon>
        <taxon>Tracheophyta</taxon>
        <taxon>Spermatophyta</taxon>
        <taxon>Magnoliopsida</taxon>
        <taxon>eudicotyledons</taxon>
        <taxon>Gunneridae</taxon>
        <taxon>Pentapetalae</taxon>
        <taxon>rosids</taxon>
        <taxon>malvids</taxon>
        <taxon>Myrtales</taxon>
        <taxon>Myrtaceae</taxon>
        <taxon>Myrtoideae</taxon>
        <taxon>Eucalypteae</taxon>
        <taxon>Eucalyptus</taxon>
    </lineage>
</organism>